<dbReference type="AlphaFoldDB" id="A0A238ZU07"/>
<dbReference type="RefSeq" id="WP_242974992.1">
    <property type="nucleotide sequence ID" value="NZ_FZOJ01000001.1"/>
</dbReference>
<feature type="transmembrane region" description="Helical" evidence="1">
    <location>
        <begin position="55"/>
        <end position="80"/>
    </location>
</feature>
<evidence type="ECO:0008006" key="4">
    <source>
        <dbReference type="Google" id="ProtNLM"/>
    </source>
</evidence>
<evidence type="ECO:0000256" key="1">
    <source>
        <dbReference type="SAM" id="Phobius"/>
    </source>
</evidence>
<feature type="transmembrane region" description="Helical" evidence="1">
    <location>
        <begin position="26"/>
        <end position="49"/>
    </location>
</feature>
<gene>
    <name evidence="2" type="ORF">SAMN05446037_1001124</name>
</gene>
<keyword evidence="3" id="KW-1185">Reference proteome</keyword>
<keyword evidence="1" id="KW-0812">Transmembrane</keyword>
<accession>A0A238ZU07</accession>
<sequence>MPRNSENGKKGNHDNSDFWKKYNLKWVIIVSIWTFLLTIIISIAAEMVFLNTEVIFAFIILVTIILTGVISDMVGVAVTVASDKPFHAMAADKVEGAKYAIKLLKNAGPVSNFCNDVIGDICGIVSGVAGISIILQINELVFPLNRALLTISMSGFIASMTVGGKAIGKNIGILHSHIIVFNTAKVLNFVDQKLNINLFSNSNKTKKER</sequence>
<keyword evidence="1" id="KW-1133">Transmembrane helix</keyword>
<evidence type="ECO:0000313" key="3">
    <source>
        <dbReference type="Proteomes" id="UP000198304"/>
    </source>
</evidence>
<dbReference type="EMBL" id="FZOJ01000001">
    <property type="protein sequence ID" value="SNR86917.1"/>
    <property type="molecule type" value="Genomic_DNA"/>
</dbReference>
<dbReference type="Proteomes" id="UP000198304">
    <property type="component" value="Unassembled WGS sequence"/>
</dbReference>
<reference evidence="2 3" key="1">
    <citation type="submission" date="2017-06" db="EMBL/GenBank/DDBJ databases">
        <authorList>
            <person name="Kim H.J."/>
            <person name="Triplett B.A."/>
        </authorList>
    </citation>
    <scope>NUCLEOTIDE SEQUENCE [LARGE SCALE GENOMIC DNA]</scope>
    <source>
        <strain evidence="2 3">SCA</strain>
    </source>
</reference>
<keyword evidence="1" id="KW-0472">Membrane</keyword>
<protein>
    <recommendedName>
        <fullName evidence="4">Mg2+ and Co2+ transporter CorB</fullName>
    </recommendedName>
</protein>
<name>A0A238ZU07_9FIRM</name>
<organism evidence="2 3">
    <name type="scientific">Anaerovirgula multivorans</name>
    <dbReference type="NCBI Taxonomy" id="312168"/>
    <lineage>
        <taxon>Bacteria</taxon>
        <taxon>Bacillati</taxon>
        <taxon>Bacillota</taxon>
        <taxon>Clostridia</taxon>
        <taxon>Peptostreptococcales</taxon>
        <taxon>Natronincolaceae</taxon>
        <taxon>Anaerovirgula</taxon>
    </lineage>
</organism>
<proteinExistence type="predicted"/>
<evidence type="ECO:0000313" key="2">
    <source>
        <dbReference type="EMBL" id="SNR86917.1"/>
    </source>
</evidence>